<evidence type="ECO:0000259" key="1">
    <source>
        <dbReference type="Pfam" id="PF01261"/>
    </source>
</evidence>
<dbReference type="InterPro" id="IPR050312">
    <property type="entry name" value="IolE/XylAMocC-like"/>
</dbReference>
<dbReference type="PANTHER" id="PTHR12110:SF48">
    <property type="entry name" value="BLL3656 PROTEIN"/>
    <property type="match status" value="1"/>
</dbReference>
<dbReference type="Proteomes" id="UP000016568">
    <property type="component" value="Unassembled WGS sequence"/>
</dbReference>
<name>U3A150_9SPHN</name>
<protein>
    <recommendedName>
        <fullName evidence="1">Xylose isomerase-like TIM barrel domain-containing protein</fullName>
    </recommendedName>
</protein>
<evidence type="ECO:0000313" key="3">
    <source>
        <dbReference type="Proteomes" id="UP000016568"/>
    </source>
</evidence>
<dbReference type="InterPro" id="IPR036237">
    <property type="entry name" value="Xyl_isomerase-like_sf"/>
</dbReference>
<dbReference type="Gene3D" id="3.20.20.150">
    <property type="entry name" value="Divalent-metal-dependent TIM barrel enzymes"/>
    <property type="match status" value="1"/>
</dbReference>
<evidence type="ECO:0000313" key="2">
    <source>
        <dbReference type="EMBL" id="GAD48493.1"/>
    </source>
</evidence>
<dbReference type="OrthoDB" id="7507692at2"/>
<dbReference type="EMBL" id="BASZ01000002">
    <property type="protein sequence ID" value="GAD48493.1"/>
    <property type="molecule type" value="Genomic_DNA"/>
</dbReference>
<dbReference type="Pfam" id="PF01261">
    <property type="entry name" value="AP_endonuc_2"/>
    <property type="match status" value="1"/>
</dbReference>
<dbReference type="RefSeq" id="WP_021689400.1">
    <property type="nucleotide sequence ID" value="NZ_BASZ01000002.1"/>
</dbReference>
<dbReference type="AlphaFoldDB" id="U3A150"/>
<organism evidence="2 3">
    <name type="scientific">Caenibius tardaugens NBRC 16725</name>
    <dbReference type="NCBI Taxonomy" id="1219035"/>
    <lineage>
        <taxon>Bacteria</taxon>
        <taxon>Pseudomonadati</taxon>
        <taxon>Pseudomonadota</taxon>
        <taxon>Alphaproteobacteria</taxon>
        <taxon>Sphingomonadales</taxon>
        <taxon>Erythrobacteraceae</taxon>
        <taxon>Caenibius</taxon>
    </lineage>
</organism>
<gene>
    <name evidence="2" type="ORF">NT2_02_05770</name>
</gene>
<feature type="domain" description="Xylose isomerase-like TIM barrel" evidence="1">
    <location>
        <begin position="27"/>
        <end position="270"/>
    </location>
</feature>
<dbReference type="KEGG" id="ntd:EGO55_02430"/>
<dbReference type="InterPro" id="IPR013022">
    <property type="entry name" value="Xyl_isomerase-like_TIM-brl"/>
</dbReference>
<proteinExistence type="predicted"/>
<dbReference type="SUPFAM" id="SSF51658">
    <property type="entry name" value="Xylose isomerase-like"/>
    <property type="match status" value="1"/>
</dbReference>
<dbReference type="PANTHER" id="PTHR12110">
    <property type="entry name" value="HYDROXYPYRUVATE ISOMERASE"/>
    <property type="match status" value="1"/>
</dbReference>
<dbReference type="eggNOG" id="COG1082">
    <property type="taxonomic scope" value="Bacteria"/>
</dbReference>
<reference evidence="2 3" key="1">
    <citation type="submission" date="2013-09" db="EMBL/GenBank/DDBJ databases">
        <title>Whole genome shotgun sequence of Novosphingobium tardaugens NBRC 16725.</title>
        <authorList>
            <person name="Isaki S."/>
            <person name="Hosoyama A."/>
            <person name="Tsuchikane K."/>
            <person name="Katsumata H."/>
            <person name="Ando Y."/>
            <person name="Yamazaki S."/>
            <person name="Fujita N."/>
        </authorList>
    </citation>
    <scope>NUCLEOTIDE SEQUENCE [LARGE SCALE GENOMIC DNA]</scope>
    <source>
        <strain evidence="2 3">NBRC 16725</strain>
    </source>
</reference>
<sequence length="285" mass="30232">MLGPNDLTIAAPPFGHIPLLDRLPAFQAAGFKGIAVMPTDIWTLEEQGMAAAEIAQRVADHGLVINEVDCTACWLPAQRAKAGTDELGELVLTLTAERVVATAARIGARSVQAVEISNITVDPDEAIEAFGALCDMAAEHGLKAHIEFLPTGGIPDLTSAWRIVEGANRPNGGLTIDSWHFFRSGSTLDQLAQIPGDRIFSVQINDAPAQPKADLWEELMTGRLLPGEGDLDLIGLIRTLDAIGASTPFSVEVFSEKLNSQPLAETALAMAQTGAAIIRQARTPS</sequence>
<keyword evidence="3" id="KW-1185">Reference proteome</keyword>
<accession>U3A150</accession>
<comment type="caution">
    <text evidence="2">The sequence shown here is derived from an EMBL/GenBank/DDBJ whole genome shotgun (WGS) entry which is preliminary data.</text>
</comment>